<evidence type="ECO:0000313" key="4">
    <source>
        <dbReference type="Proteomes" id="UP000516369"/>
    </source>
</evidence>
<feature type="region of interest" description="Disordered" evidence="1">
    <location>
        <begin position="168"/>
        <end position="194"/>
    </location>
</feature>
<dbReference type="EMBL" id="CP053923">
    <property type="protein sequence ID" value="QNT69443.1"/>
    <property type="molecule type" value="Genomic_DNA"/>
</dbReference>
<organism evidence="3 4">
    <name type="scientific">Defluviicoccus vanus</name>
    <dbReference type="NCBI Taxonomy" id="111831"/>
    <lineage>
        <taxon>Bacteria</taxon>
        <taxon>Pseudomonadati</taxon>
        <taxon>Pseudomonadota</taxon>
        <taxon>Alphaproteobacteria</taxon>
        <taxon>Rhodospirillales</taxon>
        <taxon>Rhodospirillaceae</taxon>
        <taxon>Defluviicoccus</taxon>
    </lineage>
</organism>
<feature type="signal peptide" evidence="2">
    <location>
        <begin position="1"/>
        <end position="28"/>
    </location>
</feature>
<sequence>MSTRNRSLLIAAGAASALLALSIEPAMAGSRIWDNTSSTCGSLNCSSLTIPGTVTNPASNNDPFEIQVYAAANQCLRLEVTQSVQNIDLEMVVRAPNGSIYHRNDDGSGGGVFANPVVKINGTPNAGWYSVSINHWLGTASYADFVMLYGRYNVNNINCSGATAPASAQQADAAPVKVDTPSRPLVPGQGTVSK</sequence>
<dbReference type="RefSeq" id="WP_190262945.1">
    <property type="nucleotide sequence ID" value="NZ_CP053923.1"/>
</dbReference>
<keyword evidence="4" id="KW-1185">Reference proteome</keyword>
<keyword evidence="2" id="KW-0732">Signal</keyword>
<name>A0A7H1N157_9PROT</name>
<evidence type="ECO:0008006" key="5">
    <source>
        <dbReference type="Google" id="ProtNLM"/>
    </source>
</evidence>
<accession>A0A7H1N157</accession>
<protein>
    <recommendedName>
        <fullName evidence="5">Peptidase C-terminal archaeal/bacterial domain-containing protein</fullName>
    </recommendedName>
</protein>
<evidence type="ECO:0000256" key="2">
    <source>
        <dbReference type="SAM" id="SignalP"/>
    </source>
</evidence>
<feature type="chain" id="PRO_5028978703" description="Peptidase C-terminal archaeal/bacterial domain-containing protein" evidence="2">
    <location>
        <begin position="29"/>
        <end position="194"/>
    </location>
</feature>
<dbReference type="AlphaFoldDB" id="A0A7H1N157"/>
<evidence type="ECO:0000256" key="1">
    <source>
        <dbReference type="SAM" id="MobiDB-lite"/>
    </source>
</evidence>
<dbReference type="KEGG" id="dvn:HQ394_09040"/>
<reference evidence="3 4" key="1">
    <citation type="submission" date="2020-05" db="EMBL/GenBank/DDBJ databases">
        <title>Complete closed genome sequence of Defluviicoccus vanus.</title>
        <authorList>
            <person name="Bessarab I."/>
            <person name="Arumugam K."/>
            <person name="Maszenan A.M."/>
            <person name="Seviour R.J."/>
            <person name="Williams R.B."/>
        </authorList>
    </citation>
    <scope>NUCLEOTIDE SEQUENCE [LARGE SCALE GENOMIC DNA]</scope>
    <source>
        <strain evidence="3 4">Ben 114</strain>
    </source>
</reference>
<gene>
    <name evidence="3" type="ORF">HQ394_09040</name>
</gene>
<proteinExistence type="predicted"/>
<dbReference type="Proteomes" id="UP000516369">
    <property type="component" value="Chromosome"/>
</dbReference>
<evidence type="ECO:0000313" key="3">
    <source>
        <dbReference type="EMBL" id="QNT69443.1"/>
    </source>
</evidence>